<dbReference type="AlphaFoldDB" id="A0A179G9E3"/>
<comment type="caution">
    <text evidence="1">The sequence shown here is derived from an EMBL/GenBank/DDBJ whole genome shotgun (WGS) entry which is preliminary data.</text>
</comment>
<accession>A0A179G9E3</accession>
<evidence type="ECO:0000313" key="2">
    <source>
        <dbReference type="Proteomes" id="UP000078240"/>
    </source>
</evidence>
<proteinExistence type="predicted"/>
<reference evidence="1 2" key="1">
    <citation type="submission" date="2016-01" db="EMBL/GenBank/DDBJ databases">
        <title>Biosynthesis of antibiotic leucinostatins and their inhibition on Phytophthora in bio-control Purpureocillium lilacinum.</title>
        <authorList>
            <person name="Wang G."/>
            <person name="Liu Z."/>
            <person name="Lin R."/>
            <person name="Li E."/>
            <person name="Mao Z."/>
            <person name="Ling J."/>
            <person name="Yin W."/>
            <person name="Xie B."/>
        </authorList>
    </citation>
    <scope>NUCLEOTIDE SEQUENCE [LARGE SCALE GENOMIC DNA]</scope>
    <source>
        <strain evidence="1">PLBJ-1</strain>
    </source>
</reference>
<gene>
    <name evidence="1" type="ORF">VFPBJ_09731</name>
</gene>
<protein>
    <submittedName>
        <fullName evidence="1">Uncharacterized protein</fullName>
    </submittedName>
</protein>
<sequence>MSSIWRATFLPEQVSEALNMGILNLQFGKSLRSATPAVPLDGNHDLRLLHV</sequence>
<name>A0A179G9E3_PURLI</name>
<dbReference type="EMBL" id="LSBH01000009">
    <property type="protein sequence ID" value="OAQ74435.1"/>
    <property type="molecule type" value="Genomic_DNA"/>
</dbReference>
<organism evidence="1 2">
    <name type="scientific">Purpureocillium lilacinum</name>
    <name type="common">Paecilomyces lilacinus</name>
    <dbReference type="NCBI Taxonomy" id="33203"/>
    <lineage>
        <taxon>Eukaryota</taxon>
        <taxon>Fungi</taxon>
        <taxon>Dikarya</taxon>
        <taxon>Ascomycota</taxon>
        <taxon>Pezizomycotina</taxon>
        <taxon>Sordariomycetes</taxon>
        <taxon>Hypocreomycetidae</taxon>
        <taxon>Hypocreales</taxon>
        <taxon>Ophiocordycipitaceae</taxon>
        <taxon>Purpureocillium</taxon>
    </lineage>
</organism>
<dbReference type="Proteomes" id="UP000078240">
    <property type="component" value="Unassembled WGS sequence"/>
</dbReference>
<evidence type="ECO:0000313" key="1">
    <source>
        <dbReference type="EMBL" id="OAQ74435.1"/>
    </source>
</evidence>